<dbReference type="KEGG" id="bstg:WT74_28570"/>
<dbReference type="EMBL" id="VZOK01000008">
    <property type="protein sequence ID" value="KAB0639743.1"/>
    <property type="molecule type" value="Genomic_DNA"/>
</dbReference>
<evidence type="ECO:0000259" key="1">
    <source>
        <dbReference type="Pfam" id="PF16220"/>
    </source>
</evidence>
<comment type="caution">
    <text evidence="3">The sequence shown here is derived from an EMBL/GenBank/DDBJ whole genome shotgun (WGS) entry which is preliminary data.</text>
</comment>
<name>A0A119E4T0_9BURK</name>
<dbReference type="STRING" id="1503054.WT74_28570"/>
<protein>
    <submittedName>
        <fullName evidence="2">FecR/PupR family sigma factor regulator</fullName>
    </submittedName>
</protein>
<accession>A0A119E4T0</accession>
<dbReference type="InterPro" id="IPR032623">
    <property type="entry name" value="FecR_N"/>
</dbReference>
<dbReference type="AlphaFoldDB" id="A0A119E4T0"/>
<dbReference type="EMBL" id="LPHB01000053">
    <property type="protein sequence ID" value="KWA59742.1"/>
    <property type="molecule type" value="Genomic_DNA"/>
</dbReference>
<evidence type="ECO:0000313" key="3">
    <source>
        <dbReference type="EMBL" id="KWA59742.1"/>
    </source>
</evidence>
<reference evidence="3 4" key="1">
    <citation type="submission" date="2015-11" db="EMBL/GenBank/DDBJ databases">
        <title>Expanding the genomic diversity of Burkholderia species for the development of highly accurate diagnostics.</title>
        <authorList>
            <person name="Sahl J."/>
            <person name="Keim P."/>
            <person name="Wagner D."/>
        </authorList>
    </citation>
    <scope>NUCLEOTIDE SEQUENCE [LARGE SCALE GENOMIC DNA]</scope>
    <source>
        <strain evidence="3 4">MSMB1960WGS</strain>
    </source>
</reference>
<organism evidence="3">
    <name type="scientific">Burkholderia stagnalis</name>
    <dbReference type="NCBI Taxonomy" id="1503054"/>
    <lineage>
        <taxon>Bacteria</taxon>
        <taxon>Pseudomonadati</taxon>
        <taxon>Pseudomonadota</taxon>
        <taxon>Betaproteobacteria</taxon>
        <taxon>Burkholderiales</taxon>
        <taxon>Burkholderiaceae</taxon>
        <taxon>Burkholderia</taxon>
        <taxon>Burkholderia cepacia complex</taxon>
    </lineage>
</organism>
<evidence type="ECO:0000313" key="5">
    <source>
        <dbReference type="Proteomes" id="UP000473470"/>
    </source>
</evidence>
<dbReference type="Pfam" id="PF16220">
    <property type="entry name" value="DUF4880"/>
    <property type="match status" value="1"/>
</dbReference>
<reference evidence="2 5" key="2">
    <citation type="submission" date="2019-09" db="EMBL/GenBank/DDBJ databases">
        <title>Draft genome sequences of 48 bacterial type strains from the CCUG.</title>
        <authorList>
            <person name="Tunovic T."/>
            <person name="Pineiro-Iglesias B."/>
            <person name="Unosson C."/>
            <person name="Inganas E."/>
            <person name="Ohlen M."/>
            <person name="Cardew S."/>
            <person name="Jensie-Markopoulos S."/>
            <person name="Salva-Serra F."/>
            <person name="Jaen-Luchoro D."/>
            <person name="Karlsson R."/>
            <person name="Svensson-Stadler L."/>
            <person name="Chun J."/>
            <person name="Moore E."/>
        </authorList>
    </citation>
    <scope>NUCLEOTIDE SEQUENCE [LARGE SCALE GENOMIC DNA]</scope>
    <source>
        <strain evidence="2 5">CCUG 65686</strain>
    </source>
</reference>
<evidence type="ECO:0000313" key="2">
    <source>
        <dbReference type="EMBL" id="KAB0639743.1"/>
    </source>
</evidence>
<sequence>MIMTISRRDDHSGDAHALADGICEGAVRWLLWLRAGDATERELDAFRRWQMQSAAHAGAAQELIWLWVVLGMLGDPEPDGPARTH</sequence>
<evidence type="ECO:0000313" key="4">
    <source>
        <dbReference type="Proteomes" id="UP000068603"/>
    </source>
</evidence>
<dbReference type="Proteomes" id="UP000068603">
    <property type="component" value="Unassembled WGS sequence"/>
</dbReference>
<gene>
    <name evidence="2" type="ORF">F7R25_07235</name>
    <name evidence="3" type="ORF">WT44_19520</name>
</gene>
<proteinExistence type="predicted"/>
<dbReference type="Proteomes" id="UP000473470">
    <property type="component" value="Unassembled WGS sequence"/>
</dbReference>
<feature type="domain" description="FecR N-terminal" evidence="1">
    <location>
        <begin position="26"/>
        <end position="62"/>
    </location>
</feature>